<evidence type="ECO:0000313" key="1">
    <source>
        <dbReference type="EMBL" id="GGZ78924.1"/>
    </source>
</evidence>
<name>A0A8H9IK29_9ALTE</name>
<gene>
    <name evidence="1" type="ORF">GCM10011274_41150</name>
</gene>
<organism evidence="1 2">
    <name type="scientific">Paraglaciecola chathamensis</name>
    <dbReference type="NCBI Taxonomy" id="368405"/>
    <lineage>
        <taxon>Bacteria</taxon>
        <taxon>Pseudomonadati</taxon>
        <taxon>Pseudomonadota</taxon>
        <taxon>Gammaproteobacteria</taxon>
        <taxon>Alteromonadales</taxon>
        <taxon>Alteromonadaceae</taxon>
        <taxon>Paraglaciecola</taxon>
    </lineage>
</organism>
<dbReference type="RefSeq" id="WP_191867090.1">
    <property type="nucleotide sequence ID" value="NZ_BMZC01000015.1"/>
</dbReference>
<sequence>MHINSSDQVSRIYQMKDTATPNTTNLNAANKNQTADKITLSEAGLNAESKMQDIAAKYDPSNMSYNELVSMGTELLENGLITSQESLALMAPPSRNFDPDEKYDTVALAKQSAAFDQSLGNTHSKDAKLRASVLEMLQAIQGLSDNNSNSYSQVREA</sequence>
<evidence type="ECO:0000313" key="2">
    <source>
        <dbReference type="Proteomes" id="UP000622604"/>
    </source>
</evidence>
<proteinExistence type="predicted"/>
<accession>A0A8H9IK29</accession>
<reference evidence="1" key="1">
    <citation type="journal article" date="2014" name="Int. J. Syst. Evol. Microbiol.">
        <title>Complete genome sequence of Corynebacterium casei LMG S-19264T (=DSM 44701T), isolated from a smear-ripened cheese.</title>
        <authorList>
            <consortium name="US DOE Joint Genome Institute (JGI-PGF)"/>
            <person name="Walter F."/>
            <person name="Albersmeier A."/>
            <person name="Kalinowski J."/>
            <person name="Ruckert C."/>
        </authorList>
    </citation>
    <scope>NUCLEOTIDE SEQUENCE</scope>
    <source>
        <strain evidence="1">KCTC 32337</strain>
    </source>
</reference>
<dbReference type="EMBL" id="BMZC01000015">
    <property type="protein sequence ID" value="GGZ78924.1"/>
    <property type="molecule type" value="Genomic_DNA"/>
</dbReference>
<protein>
    <submittedName>
        <fullName evidence="1">Uncharacterized protein</fullName>
    </submittedName>
</protein>
<dbReference type="Proteomes" id="UP000622604">
    <property type="component" value="Unassembled WGS sequence"/>
</dbReference>
<dbReference type="AlphaFoldDB" id="A0A8H9IK29"/>
<reference evidence="1" key="2">
    <citation type="submission" date="2020-09" db="EMBL/GenBank/DDBJ databases">
        <authorList>
            <person name="Sun Q."/>
            <person name="Kim S."/>
        </authorList>
    </citation>
    <scope>NUCLEOTIDE SEQUENCE</scope>
    <source>
        <strain evidence="1">KCTC 32337</strain>
    </source>
</reference>
<comment type="caution">
    <text evidence="1">The sequence shown here is derived from an EMBL/GenBank/DDBJ whole genome shotgun (WGS) entry which is preliminary data.</text>
</comment>